<dbReference type="EMBL" id="JAPMLD010000002">
    <property type="protein sequence ID" value="MDW4823978.1"/>
    <property type="molecule type" value="Genomic_DNA"/>
</dbReference>
<feature type="transmembrane region" description="Helical" evidence="1">
    <location>
        <begin position="78"/>
        <end position="98"/>
    </location>
</feature>
<dbReference type="AlphaFoldDB" id="A0AAW8NLL0"/>
<dbReference type="RefSeq" id="WP_310654510.1">
    <property type="nucleotide sequence ID" value="NZ_JAPMLA010000001.1"/>
</dbReference>
<evidence type="ECO:0000256" key="1">
    <source>
        <dbReference type="SAM" id="Phobius"/>
    </source>
</evidence>
<evidence type="ECO:0000313" key="2">
    <source>
        <dbReference type="EMBL" id="MDR8523587.1"/>
    </source>
</evidence>
<keyword evidence="1" id="KW-0812">Transmembrane</keyword>
<sequence>MNFYLLIAGCIALVASVVHLTYARKQYLVTMMQADFDPIAKVVLRCAFHYVSVFLLLSTFVLFACTFAAIAEMQSFGMLIFIGLNFGLFAIWQLYIVFISDARVSFKRLFHWLLFALIAVFTALSLLAGGI</sequence>
<evidence type="ECO:0000313" key="3">
    <source>
        <dbReference type="EMBL" id="MDW4823978.1"/>
    </source>
</evidence>
<accession>A0AAW8NLL0</accession>
<feature type="transmembrane region" description="Helical" evidence="1">
    <location>
        <begin position="110"/>
        <end position="129"/>
    </location>
</feature>
<proteinExistence type="predicted"/>
<gene>
    <name evidence="2" type="ORF">OS133_07790</name>
    <name evidence="3" type="ORF">OS134_07925</name>
</gene>
<feature type="transmembrane region" description="Helical" evidence="1">
    <location>
        <begin position="47"/>
        <end position="71"/>
    </location>
</feature>
<evidence type="ECO:0000313" key="5">
    <source>
        <dbReference type="Proteomes" id="UP001271263"/>
    </source>
</evidence>
<evidence type="ECO:0000313" key="4">
    <source>
        <dbReference type="Proteomes" id="UP001259340"/>
    </source>
</evidence>
<keyword evidence="1" id="KW-0472">Membrane</keyword>
<organism evidence="2 4">
    <name type="scientific">Shewanella fidelis</name>
    <dbReference type="NCBI Taxonomy" id="173509"/>
    <lineage>
        <taxon>Bacteria</taxon>
        <taxon>Pseudomonadati</taxon>
        <taxon>Pseudomonadota</taxon>
        <taxon>Gammaproteobacteria</taxon>
        <taxon>Alteromonadales</taxon>
        <taxon>Shewanellaceae</taxon>
        <taxon>Shewanella</taxon>
    </lineage>
</organism>
<reference evidence="2" key="2">
    <citation type="submission" date="2022-11" db="EMBL/GenBank/DDBJ databases">
        <title>Prophages regulate Shewanella fidelis motility and biofilm formation: implications for gut colonization dynamics in Ciona robusta.</title>
        <authorList>
            <person name="Natarajan O."/>
            <person name="Gibboney S.L."/>
            <person name="Young M.N."/>
            <person name="Lim S.J."/>
            <person name="Pluta N."/>
            <person name="Atkinson C.G.F."/>
            <person name="Leigh B.A."/>
            <person name="Liberti A."/>
            <person name="Kees E."/>
            <person name="Breitbart M."/>
            <person name="Gralnick J."/>
            <person name="Dishaw L.J."/>
        </authorList>
    </citation>
    <scope>NUCLEOTIDE SEQUENCE</scope>
    <source>
        <strain evidence="2">3313</strain>
    </source>
</reference>
<name>A0AAW8NLL0_9GAMM</name>
<comment type="caution">
    <text evidence="2">The sequence shown here is derived from an EMBL/GenBank/DDBJ whole genome shotgun (WGS) entry which is preliminary data.</text>
</comment>
<keyword evidence="1" id="KW-1133">Transmembrane helix</keyword>
<dbReference type="Proteomes" id="UP001259340">
    <property type="component" value="Unassembled WGS sequence"/>
</dbReference>
<protein>
    <submittedName>
        <fullName evidence="2">Uncharacterized protein</fullName>
    </submittedName>
</protein>
<keyword evidence="5" id="KW-1185">Reference proteome</keyword>
<dbReference type="Proteomes" id="UP001271263">
    <property type="component" value="Unassembled WGS sequence"/>
</dbReference>
<reference evidence="3 5" key="1">
    <citation type="journal article" date="2022" name="bioRxiv">
        <title>Prophages regulate Shewanella fidelis 3313 motility and biofilm formation: implications for gut colonization dynamics in Ciona robusta.</title>
        <authorList>
            <person name="Natarajan O."/>
            <person name="Gibboney S.L."/>
            <person name="Young M.N."/>
            <person name="Lim S.J."/>
            <person name="Pluta N."/>
            <person name="Atkinson C.G."/>
            <person name="Leigh B.A."/>
            <person name="Liberti A."/>
            <person name="Kees E.D."/>
            <person name="Breitbart M."/>
            <person name="Gralnick J.A."/>
            <person name="Dishaw L.J."/>
        </authorList>
    </citation>
    <scope>NUCLEOTIDE SEQUENCE [LARGE SCALE GENOMIC DNA]</scope>
    <source>
        <strain evidence="3 5">JG4066</strain>
    </source>
</reference>
<dbReference type="EMBL" id="JAPMLE010000001">
    <property type="protein sequence ID" value="MDR8523587.1"/>
    <property type="molecule type" value="Genomic_DNA"/>
</dbReference>